<evidence type="ECO:0000256" key="3">
    <source>
        <dbReference type="ARBA" id="ARBA00022723"/>
    </source>
</evidence>
<dbReference type="InterPro" id="IPR000198">
    <property type="entry name" value="RhoGAP_dom"/>
</dbReference>
<keyword evidence="1" id="KW-0343">GTPase activation</keyword>
<dbReference type="GO" id="GO:0051256">
    <property type="term" value="P:mitotic spindle midzone assembly"/>
    <property type="evidence" value="ECO:0007669"/>
    <property type="project" value="TreeGrafter"/>
</dbReference>
<dbReference type="PANTHER" id="PTHR46199:SF3">
    <property type="entry name" value="RAC GTPASE-ACTIVATING PROTEIN 1"/>
    <property type="match status" value="1"/>
</dbReference>
<dbReference type="FunCoup" id="A0A212EHK2">
    <property type="interactions" value="748"/>
</dbReference>
<dbReference type="GO" id="GO:0005096">
    <property type="term" value="F:GTPase activator activity"/>
    <property type="evidence" value="ECO:0007669"/>
    <property type="project" value="UniProtKB-KW"/>
</dbReference>
<dbReference type="CDD" id="cd04382">
    <property type="entry name" value="RhoGAP_MgcRacGAP"/>
    <property type="match status" value="1"/>
</dbReference>
<keyword evidence="6" id="KW-0862">Zinc</keyword>
<dbReference type="PROSITE" id="PS50238">
    <property type="entry name" value="RHOGAP"/>
    <property type="match status" value="2"/>
</dbReference>
<evidence type="ECO:0000256" key="7">
    <source>
        <dbReference type="ARBA" id="ARBA00022871"/>
    </source>
</evidence>
<evidence type="ECO:0000313" key="12">
    <source>
        <dbReference type="EMBL" id="OWR40966.1"/>
    </source>
</evidence>
<dbReference type="PROSITE" id="PS50081">
    <property type="entry name" value="ZF_DAG_PE_2"/>
    <property type="match status" value="1"/>
</dbReference>
<evidence type="ECO:0000256" key="9">
    <source>
        <dbReference type="SAM" id="MobiDB-lite"/>
    </source>
</evidence>
<dbReference type="SMART" id="SM00324">
    <property type="entry name" value="RhoGAP"/>
    <property type="match status" value="1"/>
</dbReference>
<dbReference type="GO" id="GO:0032154">
    <property type="term" value="C:cleavage furrow"/>
    <property type="evidence" value="ECO:0007669"/>
    <property type="project" value="TreeGrafter"/>
</dbReference>
<keyword evidence="2" id="KW-0217">Developmental protein</keyword>
<evidence type="ECO:0000256" key="8">
    <source>
        <dbReference type="SAM" id="Coils"/>
    </source>
</evidence>
<dbReference type="GO" id="GO:0051233">
    <property type="term" value="C:spindle midzone"/>
    <property type="evidence" value="ECO:0007669"/>
    <property type="project" value="TreeGrafter"/>
</dbReference>
<dbReference type="InterPro" id="IPR046349">
    <property type="entry name" value="C1-like_sf"/>
</dbReference>
<feature type="coiled-coil region" evidence="8">
    <location>
        <begin position="53"/>
        <end position="94"/>
    </location>
</feature>
<feature type="region of interest" description="Disordered" evidence="9">
    <location>
        <begin position="187"/>
        <end position="215"/>
    </location>
</feature>
<dbReference type="eggNOG" id="KOG3564">
    <property type="taxonomic scope" value="Eukaryota"/>
</dbReference>
<organism evidence="12 13">
    <name type="scientific">Danaus plexippus plexippus</name>
    <dbReference type="NCBI Taxonomy" id="278856"/>
    <lineage>
        <taxon>Eukaryota</taxon>
        <taxon>Metazoa</taxon>
        <taxon>Ecdysozoa</taxon>
        <taxon>Arthropoda</taxon>
        <taxon>Hexapoda</taxon>
        <taxon>Insecta</taxon>
        <taxon>Pterygota</taxon>
        <taxon>Neoptera</taxon>
        <taxon>Endopterygota</taxon>
        <taxon>Lepidoptera</taxon>
        <taxon>Glossata</taxon>
        <taxon>Ditrysia</taxon>
        <taxon>Papilionoidea</taxon>
        <taxon>Nymphalidae</taxon>
        <taxon>Danainae</taxon>
        <taxon>Danaini</taxon>
        <taxon>Danaina</taxon>
        <taxon>Danaus</taxon>
        <taxon>Danaus</taxon>
    </lineage>
</organism>
<dbReference type="GO" id="GO:0007266">
    <property type="term" value="P:Rho protein signal transduction"/>
    <property type="evidence" value="ECO:0007669"/>
    <property type="project" value="TreeGrafter"/>
</dbReference>
<dbReference type="KEGG" id="dpl:KGM_206353"/>
<keyword evidence="4" id="KW-0863">Zinc-finger</keyword>
<evidence type="ECO:0000256" key="2">
    <source>
        <dbReference type="ARBA" id="ARBA00022473"/>
    </source>
</evidence>
<dbReference type="Proteomes" id="UP000007151">
    <property type="component" value="Unassembled WGS sequence"/>
</dbReference>
<dbReference type="Pfam" id="PF00620">
    <property type="entry name" value="RhoGAP"/>
    <property type="match status" value="2"/>
</dbReference>
<dbReference type="InterPro" id="IPR008936">
    <property type="entry name" value="Rho_GTPase_activation_prot"/>
</dbReference>
<dbReference type="CDD" id="cd20821">
    <property type="entry name" value="C1_MgcRacGAP"/>
    <property type="match status" value="1"/>
</dbReference>
<evidence type="ECO:0000313" key="13">
    <source>
        <dbReference type="Proteomes" id="UP000007151"/>
    </source>
</evidence>
<feature type="domain" description="Phorbol-ester/DAG-type" evidence="10">
    <location>
        <begin position="342"/>
        <end position="391"/>
    </location>
</feature>
<protein>
    <submittedName>
        <fullName evidence="12">Rac GTPase-activating protein 1</fullName>
    </submittedName>
</protein>
<reference evidence="12 13" key="1">
    <citation type="journal article" date="2011" name="Cell">
        <title>The monarch butterfly genome yields insights into long-distance migration.</title>
        <authorList>
            <person name="Zhan S."/>
            <person name="Merlin C."/>
            <person name="Boore J.L."/>
            <person name="Reppert S.M."/>
        </authorList>
    </citation>
    <scope>NUCLEOTIDE SEQUENCE [LARGE SCALE GENOMIC DNA]</scope>
    <source>
        <strain evidence="12">F-2</strain>
    </source>
</reference>
<feature type="domain" description="Rho-GAP" evidence="11">
    <location>
        <begin position="484"/>
        <end position="675"/>
    </location>
</feature>
<keyword evidence="13" id="KW-1185">Reference proteome</keyword>
<evidence type="ECO:0000259" key="11">
    <source>
        <dbReference type="PROSITE" id="PS50238"/>
    </source>
</evidence>
<dbReference type="FunFam" id="3.30.60.20:FF:000033">
    <property type="entry name" value="Rac GTPase-activating protein 1"/>
    <property type="match status" value="1"/>
</dbReference>
<evidence type="ECO:0000259" key="10">
    <source>
        <dbReference type="PROSITE" id="PS50081"/>
    </source>
</evidence>
<gene>
    <name evidence="12" type="ORF">KGM_206353</name>
</gene>
<dbReference type="EMBL" id="AGBW02014869">
    <property type="protein sequence ID" value="OWR40966.1"/>
    <property type="molecule type" value="Genomic_DNA"/>
</dbReference>
<dbReference type="SUPFAM" id="SSF57889">
    <property type="entry name" value="Cysteine-rich domain"/>
    <property type="match status" value="1"/>
</dbReference>
<keyword evidence="8" id="KW-0175">Coiled coil</keyword>
<dbReference type="InterPro" id="IPR002219">
    <property type="entry name" value="PKC_DAG/PE"/>
</dbReference>
<dbReference type="STRING" id="278856.A0A212EHK2"/>
<evidence type="ECO:0000256" key="6">
    <source>
        <dbReference type="ARBA" id="ARBA00022833"/>
    </source>
</evidence>
<dbReference type="GO" id="GO:0097149">
    <property type="term" value="C:centralspindlin complex"/>
    <property type="evidence" value="ECO:0007669"/>
    <property type="project" value="TreeGrafter"/>
</dbReference>
<dbReference type="GO" id="GO:0008270">
    <property type="term" value="F:zinc ion binding"/>
    <property type="evidence" value="ECO:0007669"/>
    <property type="project" value="UniProtKB-KW"/>
</dbReference>
<dbReference type="AlphaFoldDB" id="A0A212EHK2"/>
<comment type="caution">
    <text evidence="12">The sequence shown here is derived from an EMBL/GenBank/DDBJ whole genome shotgun (WGS) entry which is preliminary data.</text>
</comment>
<sequence>MSTENSDSGGGIALSLVAQFDDINRLNSVLNDGTSEECFLAFVKQMEWVRTQWATAEAEARRLQTELDEALNKLEKWEAKFAHVRKLLDGEKRERNVVMKKYNELSKLLDMARDLLFNDNRAKLNNETLQKLAFLNGTAQQDHNAKLNGVPELNSTGTLLSEMSYSRSEDDLDLSLASTRRSWVQRGGWAARPDAPKKRRSSTSSATKTVELHGGKVLATATTTLTLERAPTTHDLKPPQNFTVELHGGKVLATATTTLTLERAPTTHDLKPPQNFLPISESSDEAQTPRPPAPRLSRNKQDVVPSAPPESESASDTPKARPQRTPSVMSAVYGSPRVRPRQHNFIGKNFYKRETCGPCGKTIKFAKMGVKCEQCRAQAHPECRSLLPLPCVPPGRALAHQEGSIADFAPSTPPMVPALLVHCINEVEKRGLTERGIYRICAVDKDVKRLKERFLRGCGSPSLSGEDVHVVCGCIKDFLRSLKEPLEGSIADFAPSTPPMVPALLVHCINEVEKRGLTERGIYRICAVDKDVKRLKERFLRGCGSPSLSGEDVHVVCGCIKDFLRSLKEPLVSSALWADFMNAASLAEPSDVTAQMVHAVSQLPQPNRDTLAFLVLHLQKVSESPDCEMGVDNLARMFAPSVVGYGLTTAAQMYTATEKMFTVMQVLLNLPGDYWSQWACPSDVSSPLNTNRPRGFFFSPADTGISRKKRNYFQ</sequence>
<dbReference type="Pfam" id="PF00130">
    <property type="entry name" value="C1_1"/>
    <property type="match status" value="1"/>
</dbReference>
<keyword evidence="5" id="KW-0221">Differentiation</keyword>
<dbReference type="GO" id="GO:0030154">
    <property type="term" value="P:cell differentiation"/>
    <property type="evidence" value="ECO:0007669"/>
    <property type="project" value="UniProtKB-KW"/>
</dbReference>
<evidence type="ECO:0000256" key="5">
    <source>
        <dbReference type="ARBA" id="ARBA00022782"/>
    </source>
</evidence>
<dbReference type="GO" id="GO:0007283">
    <property type="term" value="P:spermatogenesis"/>
    <property type="evidence" value="ECO:0007669"/>
    <property type="project" value="UniProtKB-KW"/>
</dbReference>
<name>A0A212EHK2_DANPL</name>
<evidence type="ECO:0000256" key="4">
    <source>
        <dbReference type="ARBA" id="ARBA00022771"/>
    </source>
</evidence>
<dbReference type="PANTHER" id="PTHR46199">
    <property type="entry name" value="RAC GTPASE-ACTIVATING PROTEIN 1"/>
    <property type="match status" value="1"/>
</dbReference>
<dbReference type="SUPFAM" id="SSF48350">
    <property type="entry name" value="GTPase activation domain, GAP"/>
    <property type="match status" value="2"/>
</dbReference>
<feature type="region of interest" description="Disordered" evidence="9">
    <location>
        <begin position="262"/>
        <end position="340"/>
    </location>
</feature>
<keyword evidence="7" id="KW-0744">Spermatogenesis</keyword>
<accession>A0A212EHK2</accession>
<dbReference type="PROSITE" id="PS00479">
    <property type="entry name" value="ZF_DAG_PE_1"/>
    <property type="match status" value="1"/>
</dbReference>
<feature type="domain" description="Rho-GAP" evidence="11">
    <location>
        <begin position="403"/>
        <end position="486"/>
    </location>
</feature>
<dbReference type="Gene3D" id="3.30.60.20">
    <property type="match status" value="1"/>
</dbReference>
<keyword evidence="3" id="KW-0479">Metal-binding</keyword>
<dbReference type="GO" id="GO:0005634">
    <property type="term" value="C:nucleus"/>
    <property type="evidence" value="ECO:0007669"/>
    <property type="project" value="TreeGrafter"/>
</dbReference>
<proteinExistence type="predicted"/>
<evidence type="ECO:0000256" key="1">
    <source>
        <dbReference type="ARBA" id="ARBA00022468"/>
    </source>
</evidence>
<dbReference type="GO" id="GO:0030496">
    <property type="term" value="C:midbody"/>
    <property type="evidence" value="ECO:0007669"/>
    <property type="project" value="TreeGrafter"/>
</dbReference>
<dbReference type="GO" id="GO:0000281">
    <property type="term" value="P:mitotic cytokinesis"/>
    <property type="evidence" value="ECO:0007669"/>
    <property type="project" value="TreeGrafter"/>
</dbReference>
<dbReference type="Gene3D" id="1.10.555.10">
    <property type="entry name" value="Rho GTPase activation protein"/>
    <property type="match status" value="2"/>
</dbReference>
<dbReference type="SMART" id="SM00109">
    <property type="entry name" value="C1"/>
    <property type="match status" value="1"/>
</dbReference>
<dbReference type="InParanoid" id="A0A212EHK2"/>